<reference evidence="7 8" key="1">
    <citation type="journal article" date="2024" name="IMA Fungus">
        <title>IMA Genome - F19 : A genome assembly and annotation guide to empower mycologists, including annotated draft genome sequences of Ceratocystis pirilliformis, Diaporthe australafricana, Fusarium ophioides, Paecilomyces lecythidis, and Sporothrix stenoceras.</title>
        <authorList>
            <person name="Aylward J."/>
            <person name="Wilson A.M."/>
            <person name="Visagie C.M."/>
            <person name="Spraker J."/>
            <person name="Barnes I."/>
            <person name="Buitendag C."/>
            <person name="Ceriani C."/>
            <person name="Del Mar Angel L."/>
            <person name="du Plessis D."/>
            <person name="Fuchs T."/>
            <person name="Gasser K."/>
            <person name="Kramer D."/>
            <person name="Li W."/>
            <person name="Munsamy K."/>
            <person name="Piso A."/>
            <person name="Price J.L."/>
            <person name="Sonnekus B."/>
            <person name="Thomas C."/>
            <person name="van der Nest A."/>
            <person name="van Dijk A."/>
            <person name="van Heerden A."/>
            <person name="van Vuuren N."/>
            <person name="Yilmaz N."/>
            <person name="Duong T.A."/>
            <person name="van der Merwe N.A."/>
            <person name="Wingfield M.J."/>
            <person name="Wingfield B.D."/>
        </authorList>
    </citation>
    <scope>NUCLEOTIDE SEQUENCE [LARGE SCALE GENOMIC DNA]</scope>
    <source>
        <strain evidence="7 8">CMW 18167</strain>
    </source>
</reference>
<gene>
    <name evidence="7" type="ORF">Plec18167_009131</name>
</gene>
<evidence type="ECO:0000256" key="3">
    <source>
        <dbReference type="ARBA" id="ARBA00022630"/>
    </source>
</evidence>
<keyword evidence="8" id="KW-1185">Reference proteome</keyword>
<comment type="similarity">
    <text evidence="2">Belongs to the NADH dehydrogenase family.</text>
</comment>
<evidence type="ECO:0000256" key="2">
    <source>
        <dbReference type="ARBA" id="ARBA00005272"/>
    </source>
</evidence>
<comment type="caution">
    <text evidence="7">The sequence shown here is derived from an EMBL/GenBank/DDBJ whole genome shotgun (WGS) entry which is preliminary data.</text>
</comment>
<dbReference type="SUPFAM" id="SSF51905">
    <property type="entry name" value="FAD/NAD(P)-binding domain"/>
    <property type="match status" value="1"/>
</dbReference>
<keyword evidence="4" id="KW-0274">FAD</keyword>
<dbReference type="PRINTS" id="PR00368">
    <property type="entry name" value="FADPNR"/>
</dbReference>
<dbReference type="InterPro" id="IPR051169">
    <property type="entry name" value="NADH-Q_oxidoreductase"/>
</dbReference>
<dbReference type="EMBL" id="JAVDPF010000052">
    <property type="protein sequence ID" value="KAL1866291.1"/>
    <property type="molecule type" value="Genomic_DNA"/>
</dbReference>
<name>A0ABR3WS91_9EURO</name>
<dbReference type="Pfam" id="PF07992">
    <property type="entry name" value="Pyr_redox_2"/>
    <property type="match status" value="1"/>
</dbReference>
<keyword evidence="5" id="KW-0560">Oxidoreductase</keyword>
<protein>
    <recommendedName>
        <fullName evidence="6">FAD/NAD(P)-binding domain-containing protein</fullName>
    </recommendedName>
</protein>
<organism evidence="7 8">
    <name type="scientific">Paecilomyces lecythidis</name>
    <dbReference type="NCBI Taxonomy" id="3004212"/>
    <lineage>
        <taxon>Eukaryota</taxon>
        <taxon>Fungi</taxon>
        <taxon>Dikarya</taxon>
        <taxon>Ascomycota</taxon>
        <taxon>Pezizomycotina</taxon>
        <taxon>Eurotiomycetes</taxon>
        <taxon>Eurotiomycetidae</taxon>
        <taxon>Eurotiales</taxon>
        <taxon>Thermoascaceae</taxon>
        <taxon>Paecilomyces</taxon>
    </lineage>
</organism>
<sequence>MSKRIVVIGTGFAGLYSALAARRLIYLNSQGAASEATNIEVVVIAPEARLVVRPRLYQADPSSMALPLDDIFRVTGIQFIKGTVGAIQTTKHEINLIDDTGAPSTVSYDRLILAAGSQLVRPNVPGLEQHAFSVDQIEEAAKLETHLSGLAAYPPSLARNTVVVCGGGFTGIELAAELPARLRSIFGQNAGVRVIVIDREDEIGPDLGPGPRPVIAQALSELGVEVKLGTAVTGVDANGIIAATGERLEALTVVWTAGVAATTLAKQIPGEKDKFGRLYVDRDLRVPSARDIFATGDAACAATDDDGHYTMMSCQHAIPLGRSAGNNAAADLLGIPTNPYSQPGYGNCLDLGASGAVVTDGWDRKVICTGSHAKSAKNYINTALIYPPKADLTEALAAADPTIQIEIPS</sequence>
<evidence type="ECO:0000256" key="4">
    <source>
        <dbReference type="ARBA" id="ARBA00022827"/>
    </source>
</evidence>
<proteinExistence type="inferred from homology"/>
<dbReference type="Proteomes" id="UP001583193">
    <property type="component" value="Unassembled WGS sequence"/>
</dbReference>
<comment type="cofactor">
    <cofactor evidence="1">
        <name>FAD</name>
        <dbReference type="ChEBI" id="CHEBI:57692"/>
    </cofactor>
</comment>
<dbReference type="InterPro" id="IPR036188">
    <property type="entry name" value="FAD/NAD-bd_sf"/>
</dbReference>
<keyword evidence="3" id="KW-0285">Flavoprotein</keyword>
<dbReference type="InterPro" id="IPR023753">
    <property type="entry name" value="FAD/NAD-binding_dom"/>
</dbReference>
<evidence type="ECO:0000256" key="5">
    <source>
        <dbReference type="ARBA" id="ARBA00023002"/>
    </source>
</evidence>
<evidence type="ECO:0000256" key="1">
    <source>
        <dbReference type="ARBA" id="ARBA00001974"/>
    </source>
</evidence>
<dbReference type="PANTHER" id="PTHR42913">
    <property type="entry name" value="APOPTOSIS-INDUCING FACTOR 1"/>
    <property type="match status" value="1"/>
</dbReference>
<evidence type="ECO:0000259" key="6">
    <source>
        <dbReference type="Pfam" id="PF07992"/>
    </source>
</evidence>
<dbReference type="PRINTS" id="PR00411">
    <property type="entry name" value="PNDRDTASEI"/>
</dbReference>
<dbReference type="Gene3D" id="3.50.50.100">
    <property type="match status" value="1"/>
</dbReference>
<accession>A0ABR3WS91</accession>
<feature type="domain" description="FAD/NAD(P)-binding" evidence="6">
    <location>
        <begin position="4"/>
        <end position="318"/>
    </location>
</feature>
<dbReference type="PANTHER" id="PTHR42913:SF3">
    <property type="entry name" value="64 KDA MITOCHONDRIAL NADH DEHYDROGENASE (EUROFUNG)"/>
    <property type="match status" value="1"/>
</dbReference>
<evidence type="ECO:0000313" key="8">
    <source>
        <dbReference type="Proteomes" id="UP001583193"/>
    </source>
</evidence>
<evidence type="ECO:0000313" key="7">
    <source>
        <dbReference type="EMBL" id="KAL1866291.1"/>
    </source>
</evidence>